<evidence type="ECO:0000256" key="3">
    <source>
        <dbReference type="SAM" id="SignalP"/>
    </source>
</evidence>
<name>A0ABY6LIV7_9ARAC</name>
<evidence type="ECO:0000256" key="1">
    <source>
        <dbReference type="SAM" id="MobiDB-lite"/>
    </source>
</evidence>
<keyword evidence="5" id="KW-1185">Reference proteome</keyword>
<keyword evidence="2" id="KW-1133">Transmembrane helix</keyword>
<proteinExistence type="predicted"/>
<gene>
    <name evidence="4" type="ORF">LAZ67_20000097</name>
</gene>
<evidence type="ECO:0000313" key="4">
    <source>
        <dbReference type="EMBL" id="UYV81119.1"/>
    </source>
</evidence>
<feature type="transmembrane region" description="Helical" evidence="2">
    <location>
        <begin position="211"/>
        <end position="233"/>
    </location>
</feature>
<feature type="compositionally biased region" description="Low complexity" evidence="1">
    <location>
        <begin position="115"/>
        <end position="128"/>
    </location>
</feature>
<evidence type="ECO:0000256" key="2">
    <source>
        <dbReference type="SAM" id="Phobius"/>
    </source>
</evidence>
<sequence>MVHRFVLLAVTLSVAAANDPAPDKKASKREELVDVSASSSNPVYSAPGYDSPGGYDPPGYKSAPGSGNMYYYYYPMHDKNEDNGYAGSSSQVYASGPPPGGFQGSAEGSYEPQESSYGGYPPSYGGPSYAPPPSYGGPSGPAYPSYPGPPPPPPPPSPYMPPPPPAYGPSYAGSAPIANYGPPLPYAGHYSVPYQPVASASGPPASSQKKYGLGSLIMPMLALAGLGLLIPSVSNVKGRKKRDVEDYRERLDRYLAMYKQATSDDQCMSKVVCELGTSIAHVQGKAAVFRFLKLVRTMMIANNDVVRSILEQVVPDWMKSKLGVMKSAVTQSETGKCTKFKC</sequence>
<protein>
    <submittedName>
        <fullName evidence="4">Uncharacterized protein</fullName>
    </submittedName>
</protein>
<keyword evidence="2" id="KW-0812">Transmembrane</keyword>
<organism evidence="4 5">
    <name type="scientific">Cordylochernes scorpioides</name>
    <dbReference type="NCBI Taxonomy" id="51811"/>
    <lineage>
        <taxon>Eukaryota</taxon>
        <taxon>Metazoa</taxon>
        <taxon>Ecdysozoa</taxon>
        <taxon>Arthropoda</taxon>
        <taxon>Chelicerata</taxon>
        <taxon>Arachnida</taxon>
        <taxon>Pseudoscorpiones</taxon>
        <taxon>Cheliferoidea</taxon>
        <taxon>Chernetidae</taxon>
        <taxon>Cordylochernes</taxon>
    </lineage>
</organism>
<evidence type="ECO:0000313" key="5">
    <source>
        <dbReference type="Proteomes" id="UP001235939"/>
    </source>
</evidence>
<keyword evidence="3" id="KW-0732">Signal</keyword>
<feature type="chain" id="PRO_5047469765" evidence="3">
    <location>
        <begin position="18"/>
        <end position="342"/>
    </location>
</feature>
<dbReference type="Proteomes" id="UP001235939">
    <property type="component" value="Chromosome 20"/>
</dbReference>
<feature type="compositionally biased region" description="Basic and acidic residues" evidence="1">
    <location>
        <begin position="21"/>
        <end position="32"/>
    </location>
</feature>
<feature type="region of interest" description="Disordered" evidence="1">
    <location>
        <begin position="83"/>
        <end position="136"/>
    </location>
</feature>
<feature type="compositionally biased region" description="Low complexity" evidence="1">
    <location>
        <begin position="47"/>
        <end position="60"/>
    </location>
</feature>
<feature type="region of interest" description="Disordered" evidence="1">
    <location>
        <begin position="18"/>
        <end position="60"/>
    </location>
</feature>
<dbReference type="EMBL" id="CP092882">
    <property type="protein sequence ID" value="UYV81119.1"/>
    <property type="molecule type" value="Genomic_DNA"/>
</dbReference>
<feature type="signal peptide" evidence="3">
    <location>
        <begin position="1"/>
        <end position="17"/>
    </location>
</feature>
<keyword evidence="2" id="KW-0472">Membrane</keyword>
<accession>A0ABY6LIV7</accession>
<reference evidence="4 5" key="1">
    <citation type="submission" date="2022-01" db="EMBL/GenBank/DDBJ databases">
        <title>A chromosomal length assembly of Cordylochernes scorpioides.</title>
        <authorList>
            <person name="Zeh D."/>
            <person name="Zeh J."/>
        </authorList>
    </citation>
    <scope>NUCLEOTIDE SEQUENCE [LARGE SCALE GENOMIC DNA]</scope>
    <source>
        <strain evidence="4">IN4F17</strain>
        <tissue evidence="4">Whole Body</tissue>
    </source>
</reference>